<keyword evidence="7" id="KW-1185">Reference proteome</keyword>
<feature type="region of interest" description="Disordered" evidence="5">
    <location>
        <begin position="1"/>
        <end position="45"/>
    </location>
</feature>
<dbReference type="PANTHER" id="PTHR15371:SF0">
    <property type="entry name" value="SD19278P"/>
    <property type="match status" value="1"/>
</dbReference>
<reference evidence="6 7" key="1">
    <citation type="submission" date="2021-02" db="EMBL/GenBank/DDBJ databases">
        <title>Variation within the Batrachochytrium salamandrivorans European outbreak.</title>
        <authorList>
            <person name="Kelly M."/>
            <person name="Pasmans F."/>
            <person name="Shea T.P."/>
            <person name="Munoz J.F."/>
            <person name="Carranza S."/>
            <person name="Cuomo C.A."/>
            <person name="Martel A."/>
        </authorList>
    </citation>
    <scope>NUCLEOTIDE SEQUENCE [LARGE SCALE GENOMIC DNA]</scope>
    <source>
        <strain evidence="6 7">AMFP18/2</strain>
    </source>
</reference>
<name>A0ABQ8FA97_9FUNG</name>
<comment type="subcellular location">
    <subcellularLocation>
        <location evidence="1">Membrane</location>
        <topology evidence="1">Multi-pass membrane protein</topology>
    </subcellularLocation>
</comment>
<gene>
    <name evidence="6" type="ORF">BASA50_007339</name>
</gene>
<dbReference type="Proteomes" id="UP001648503">
    <property type="component" value="Unassembled WGS sequence"/>
</dbReference>
<evidence type="ECO:0000256" key="1">
    <source>
        <dbReference type="ARBA" id="ARBA00004141"/>
    </source>
</evidence>
<dbReference type="EMBL" id="JAFCIX010000356">
    <property type="protein sequence ID" value="KAH6593387.1"/>
    <property type="molecule type" value="Genomic_DNA"/>
</dbReference>
<keyword evidence="2" id="KW-0812">Transmembrane</keyword>
<evidence type="ECO:0000256" key="3">
    <source>
        <dbReference type="ARBA" id="ARBA00022989"/>
    </source>
</evidence>
<dbReference type="InterPro" id="IPR045238">
    <property type="entry name" value="Tim23-like"/>
</dbReference>
<feature type="compositionally biased region" description="Low complexity" evidence="5">
    <location>
        <begin position="10"/>
        <end position="21"/>
    </location>
</feature>
<evidence type="ECO:0000256" key="2">
    <source>
        <dbReference type="ARBA" id="ARBA00022692"/>
    </source>
</evidence>
<sequence>MAGLFGFGGSTAAASSVPSSSEFLPDTPEQQHEVPFSQHSDSQAPIASTIKHGQVSSTTSATPADEPIELIFIDESPHMKRTAPRPLGSFGPIPMRTGYDKLLYGTGVSYLAGLSYGAVYGVIRGLQTAQVPNFKVRFNSIVNQTTRYGPWAANSLGVMTMTWAIMDNTLGMIRDKSDYLNHIGAAFASGVLFKSTAGARPALITGSLLATIVSAYGVFDYAMASNTSDSVLPKNSAGRKESSVIGLPTIHQRGAANA</sequence>
<comment type="caution">
    <text evidence="6">The sequence shown here is derived from an EMBL/GenBank/DDBJ whole genome shotgun (WGS) entry which is preliminary data.</text>
</comment>
<dbReference type="Pfam" id="PF02466">
    <property type="entry name" value="Tim17"/>
    <property type="match status" value="1"/>
</dbReference>
<protein>
    <recommendedName>
        <fullName evidence="8">Mitochondrial import inner membrane translocase subunit TIM23</fullName>
    </recommendedName>
</protein>
<evidence type="ECO:0000313" key="6">
    <source>
        <dbReference type="EMBL" id="KAH6593387.1"/>
    </source>
</evidence>
<organism evidence="6 7">
    <name type="scientific">Batrachochytrium salamandrivorans</name>
    <dbReference type="NCBI Taxonomy" id="1357716"/>
    <lineage>
        <taxon>Eukaryota</taxon>
        <taxon>Fungi</taxon>
        <taxon>Fungi incertae sedis</taxon>
        <taxon>Chytridiomycota</taxon>
        <taxon>Chytridiomycota incertae sedis</taxon>
        <taxon>Chytridiomycetes</taxon>
        <taxon>Rhizophydiales</taxon>
        <taxon>Rhizophydiales incertae sedis</taxon>
        <taxon>Batrachochytrium</taxon>
    </lineage>
</organism>
<evidence type="ECO:0000313" key="7">
    <source>
        <dbReference type="Proteomes" id="UP001648503"/>
    </source>
</evidence>
<evidence type="ECO:0000256" key="4">
    <source>
        <dbReference type="ARBA" id="ARBA00023136"/>
    </source>
</evidence>
<dbReference type="PANTHER" id="PTHR15371">
    <property type="entry name" value="TIM23"/>
    <property type="match status" value="1"/>
</dbReference>
<evidence type="ECO:0008006" key="8">
    <source>
        <dbReference type="Google" id="ProtNLM"/>
    </source>
</evidence>
<keyword evidence="3" id="KW-1133">Transmembrane helix</keyword>
<evidence type="ECO:0000256" key="5">
    <source>
        <dbReference type="SAM" id="MobiDB-lite"/>
    </source>
</evidence>
<proteinExistence type="predicted"/>
<accession>A0ABQ8FA97</accession>
<keyword evidence="4" id="KW-0472">Membrane</keyword>